<dbReference type="PANTHER" id="PTHR30399:SF1">
    <property type="entry name" value="UTP PYROPHOSPHATASE"/>
    <property type="match status" value="1"/>
</dbReference>
<proteinExistence type="predicted"/>
<name>A0ABU3Q800_9SPHN</name>
<organism evidence="2 3">
    <name type="scientific">Sphingosinicella rhizophila</name>
    <dbReference type="NCBI Taxonomy" id="3050082"/>
    <lineage>
        <taxon>Bacteria</taxon>
        <taxon>Pseudomonadati</taxon>
        <taxon>Pseudomonadota</taxon>
        <taxon>Alphaproteobacteria</taxon>
        <taxon>Sphingomonadales</taxon>
        <taxon>Sphingosinicellaceae</taxon>
        <taxon>Sphingosinicella</taxon>
    </lineage>
</organism>
<evidence type="ECO:0000313" key="3">
    <source>
        <dbReference type="Proteomes" id="UP001259572"/>
    </source>
</evidence>
<accession>A0ABU3Q800</accession>
<dbReference type="Proteomes" id="UP001259572">
    <property type="component" value="Unassembled WGS sequence"/>
</dbReference>
<evidence type="ECO:0000313" key="2">
    <source>
        <dbReference type="EMBL" id="MDT9599538.1"/>
    </source>
</evidence>
<dbReference type="Gene3D" id="3.30.2010.10">
    <property type="entry name" value="Metalloproteases ('zincins'), catalytic domain"/>
    <property type="match status" value="1"/>
</dbReference>
<dbReference type="EMBL" id="JAVUPU010000005">
    <property type="protein sequence ID" value="MDT9599538.1"/>
    <property type="molecule type" value="Genomic_DNA"/>
</dbReference>
<evidence type="ECO:0000259" key="1">
    <source>
        <dbReference type="Pfam" id="PF01863"/>
    </source>
</evidence>
<protein>
    <submittedName>
        <fullName evidence="2">YgjP-like metallopeptidase domain-containing protein</fullName>
    </submittedName>
</protein>
<sequence>MRLRVDQRTATILLTVPRRVSQRHALAWAADQRDWIETQLAAIAPPVRFVPDAVIPLYDLPHRIDWSPERSRLVRRDEDRLTVGGPLENLEARLLRWLKRHAAELLDRETCEFADKAGVSVDRTGVGDPVSRWGSCSSTGAIRYSWRLILAPEWVRRATVAHEVAHRIHMDHSPRFHALVADLLGADPKPARSWLRRNGSSLHRFGRV</sequence>
<dbReference type="CDD" id="cd07344">
    <property type="entry name" value="M48_yhfN_like"/>
    <property type="match status" value="1"/>
</dbReference>
<keyword evidence="3" id="KW-1185">Reference proteome</keyword>
<dbReference type="InterPro" id="IPR002725">
    <property type="entry name" value="YgjP-like_metallopeptidase"/>
</dbReference>
<gene>
    <name evidence="2" type="ORF">RQX22_11315</name>
</gene>
<comment type="caution">
    <text evidence="2">The sequence shown here is derived from an EMBL/GenBank/DDBJ whole genome shotgun (WGS) entry which is preliminary data.</text>
</comment>
<dbReference type="Pfam" id="PF01863">
    <property type="entry name" value="YgjP-like"/>
    <property type="match status" value="1"/>
</dbReference>
<dbReference type="PANTHER" id="PTHR30399">
    <property type="entry name" value="UNCHARACTERIZED PROTEIN YGJP"/>
    <property type="match status" value="1"/>
</dbReference>
<reference evidence="2 3" key="1">
    <citation type="submission" date="2023-05" db="EMBL/GenBank/DDBJ databases">
        <authorList>
            <person name="Guo Y."/>
        </authorList>
    </citation>
    <scope>NUCLEOTIDE SEQUENCE [LARGE SCALE GENOMIC DNA]</scope>
    <source>
        <strain evidence="2 3">GR2756</strain>
    </source>
</reference>
<feature type="domain" description="YgjP-like metallopeptidase" evidence="1">
    <location>
        <begin position="2"/>
        <end position="197"/>
    </location>
</feature>
<dbReference type="InterPro" id="IPR053136">
    <property type="entry name" value="UTP_pyrophosphatase-like"/>
</dbReference>